<evidence type="ECO:0000259" key="1">
    <source>
        <dbReference type="Pfam" id="PF00535"/>
    </source>
</evidence>
<evidence type="ECO:0000313" key="3">
    <source>
        <dbReference type="Proteomes" id="UP000229098"/>
    </source>
</evidence>
<dbReference type="Gene3D" id="3.90.550.10">
    <property type="entry name" value="Spore Coat Polysaccharide Biosynthesis Protein SpsA, Chain A"/>
    <property type="match status" value="1"/>
</dbReference>
<feature type="domain" description="Glycosyltransferase 2-like" evidence="1">
    <location>
        <begin position="233"/>
        <end position="362"/>
    </location>
</feature>
<dbReference type="Pfam" id="PF00535">
    <property type="entry name" value="Glycos_transf_2"/>
    <property type="match status" value="1"/>
</dbReference>
<gene>
    <name evidence="2" type="ORF">COU90_02040</name>
</gene>
<dbReference type="PANTHER" id="PTHR10859">
    <property type="entry name" value="GLYCOSYL TRANSFERASE"/>
    <property type="match status" value="1"/>
</dbReference>
<dbReference type="GO" id="GO:0006487">
    <property type="term" value="P:protein N-linked glycosylation"/>
    <property type="evidence" value="ECO:0007669"/>
    <property type="project" value="TreeGrafter"/>
</dbReference>
<dbReference type="PANTHER" id="PTHR10859:SF91">
    <property type="entry name" value="DOLICHYL-PHOSPHATE BETA-GLUCOSYLTRANSFERASE"/>
    <property type="match status" value="1"/>
</dbReference>
<dbReference type="Proteomes" id="UP000229098">
    <property type="component" value="Unassembled WGS sequence"/>
</dbReference>
<reference evidence="3" key="1">
    <citation type="submission" date="2017-09" db="EMBL/GenBank/DDBJ databases">
        <title>Depth-based differentiation of microbial function through sediment-hosted aquifers and enrichment of novel symbionts in the deep terrestrial subsurface.</title>
        <authorList>
            <person name="Probst A.J."/>
            <person name="Ladd B."/>
            <person name="Jarett J.K."/>
            <person name="Geller-Mcgrath D.E."/>
            <person name="Sieber C.M.K."/>
            <person name="Emerson J.B."/>
            <person name="Anantharaman K."/>
            <person name="Thomas B.C."/>
            <person name="Malmstrom R."/>
            <person name="Stieglmeier M."/>
            <person name="Klingl A."/>
            <person name="Woyke T."/>
            <person name="Ryan C.M."/>
            <person name="Banfield J.F."/>
        </authorList>
    </citation>
    <scope>NUCLEOTIDE SEQUENCE [LARGE SCALE GENOMIC DNA]</scope>
</reference>
<dbReference type="EMBL" id="PFEF01000005">
    <property type="protein sequence ID" value="PJE64598.1"/>
    <property type="molecule type" value="Genomic_DNA"/>
</dbReference>
<keyword evidence="2" id="KW-0808">Transferase</keyword>
<accession>A0A2M8KXD8</accession>
<dbReference type="Pfam" id="PF13489">
    <property type="entry name" value="Methyltransf_23"/>
    <property type="match status" value="1"/>
</dbReference>
<dbReference type="SUPFAM" id="SSF53335">
    <property type="entry name" value="S-adenosyl-L-methionine-dependent methyltransferases"/>
    <property type="match status" value="1"/>
</dbReference>
<dbReference type="InterPro" id="IPR001173">
    <property type="entry name" value="Glyco_trans_2-like"/>
</dbReference>
<organism evidence="2 3">
    <name type="scientific">Candidatus Ryanbacteria bacterium CG10_big_fil_rev_8_21_14_0_10_43_42</name>
    <dbReference type="NCBI Taxonomy" id="1974864"/>
    <lineage>
        <taxon>Bacteria</taxon>
        <taxon>Candidatus Ryaniibacteriota</taxon>
    </lineage>
</organism>
<dbReference type="Gene3D" id="3.40.50.150">
    <property type="entry name" value="Vaccinia Virus protein VP39"/>
    <property type="match status" value="1"/>
</dbReference>
<dbReference type="AlphaFoldDB" id="A0A2M8KXD8"/>
<dbReference type="GO" id="GO:0016740">
    <property type="term" value="F:transferase activity"/>
    <property type="evidence" value="ECO:0007669"/>
    <property type="project" value="UniProtKB-KW"/>
</dbReference>
<dbReference type="InterPro" id="IPR029044">
    <property type="entry name" value="Nucleotide-diphossugar_trans"/>
</dbReference>
<dbReference type="CDD" id="cd02440">
    <property type="entry name" value="AdoMet_MTases"/>
    <property type="match status" value="1"/>
</dbReference>
<protein>
    <submittedName>
        <fullName evidence="2">Glycosyl transferase</fullName>
    </submittedName>
</protein>
<dbReference type="InterPro" id="IPR029063">
    <property type="entry name" value="SAM-dependent_MTases_sf"/>
</dbReference>
<sequence>MNKQEHINYFDTIAPKRDEWKKRNWYYHKALVDLMRFIIPEESTVLDIGSGTGDLLASVKPKRGVGVDISPHMIEIAGRKYPTLEWRRDDAEALSLNEKFDYVMLSDTIGHVEDIERVFHNLPNVTHSETRIIITHINYFWEPMMWLAEVLHLKARQPLQNWISPHDVESMLHLAGFEIVKQGRRMIMPVWIPLLSVFCNRVLAHLPLLSRLGIIQYVVARPAPKDRKEYSVSIIIPARNEKGNIERALVEMPAFGLSQEIIFVEGGSIDGTLLEIKRVADAYAEKYTVRYAEQNGTGKGDAVRKGFSMATGEMLMILDADLTVRPKDLPKFYEALATGRGEFINGSRLVYPLEKESMRFLNILGNKFFSIMFSWLLGQRIKDTLCGTKVLLKKDYERIAANRSYFGDFDPFGDFDLIFGSAKLNLKMVEIPIRYQARTYGSTNIQRWKHGLILLRMVVFAMRKIKFL</sequence>
<dbReference type="CDD" id="cd04179">
    <property type="entry name" value="DPM_DPG-synthase_like"/>
    <property type="match status" value="1"/>
</dbReference>
<dbReference type="SUPFAM" id="SSF53448">
    <property type="entry name" value="Nucleotide-diphospho-sugar transferases"/>
    <property type="match status" value="1"/>
</dbReference>
<comment type="caution">
    <text evidence="2">The sequence shown here is derived from an EMBL/GenBank/DDBJ whole genome shotgun (WGS) entry which is preliminary data.</text>
</comment>
<proteinExistence type="predicted"/>
<name>A0A2M8KXD8_9BACT</name>
<evidence type="ECO:0000313" key="2">
    <source>
        <dbReference type="EMBL" id="PJE64598.1"/>
    </source>
</evidence>